<keyword evidence="3" id="KW-0808">Transferase</keyword>
<dbReference type="KEGG" id="mcys:MCB1EB_1408"/>
<evidence type="ECO:0000256" key="5">
    <source>
        <dbReference type="ARBA" id="ARBA00022801"/>
    </source>
</evidence>
<dbReference type="EMBL" id="AP018150">
    <property type="protein sequence ID" value="BBE09569.1"/>
    <property type="molecule type" value="Genomic_DNA"/>
</dbReference>
<comment type="catalytic activity">
    <reaction evidence="7">
        <text>adenosine + H2O + H(+) = inosine + NH4(+)</text>
        <dbReference type="Rhea" id="RHEA:24408"/>
        <dbReference type="ChEBI" id="CHEBI:15377"/>
        <dbReference type="ChEBI" id="CHEBI:15378"/>
        <dbReference type="ChEBI" id="CHEBI:16335"/>
        <dbReference type="ChEBI" id="CHEBI:17596"/>
        <dbReference type="ChEBI" id="CHEBI:28938"/>
        <dbReference type="EC" id="3.5.4.4"/>
    </reaction>
    <physiologicalReaction direction="left-to-right" evidence="7">
        <dbReference type="Rhea" id="RHEA:24409"/>
    </physiologicalReaction>
</comment>
<comment type="catalytic activity">
    <reaction evidence="8">
        <text>adenosine + phosphate = alpha-D-ribose 1-phosphate + adenine</text>
        <dbReference type="Rhea" id="RHEA:27642"/>
        <dbReference type="ChEBI" id="CHEBI:16335"/>
        <dbReference type="ChEBI" id="CHEBI:16708"/>
        <dbReference type="ChEBI" id="CHEBI:43474"/>
        <dbReference type="ChEBI" id="CHEBI:57720"/>
        <dbReference type="EC" id="2.4.2.1"/>
    </reaction>
    <physiologicalReaction direction="left-to-right" evidence="8">
        <dbReference type="Rhea" id="RHEA:27643"/>
    </physiologicalReaction>
</comment>
<keyword evidence="5" id="KW-0378">Hydrolase</keyword>
<evidence type="ECO:0000256" key="7">
    <source>
        <dbReference type="ARBA" id="ARBA00047989"/>
    </source>
</evidence>
<dbReference type="InterPro" id="IPR011324">
    <property type="entry name" value="Cytotoxic_necrot_fac-like_cat"/>
</dbReference>
<dbReference type="GO" id="GO:0005507">
    <property type="term" value="F:copper ion binding"/>
    <property type="evidence" value="ECO:0007669"/>
    <property type="project" value="TreeGrafter"/>
</dbReference>
<keyword evidence="6" id="KW-0862">Zinc</keyword>
<evidence type="ECO:0000256" key="8">
    <source>
        <dbReference type="ARBA" id="ARBA00048968"/>
    </source>
</evidence>
<sequence>MNTDITGHAPLSLADCLTPNWPVAARVRILFTTRAGGVSAPPYGLVQNGTESAGGLNLGLHTGDEAACVAENRKRLATLTGTHIAWLEQVHKADVIRAEIAINARNPSHADASVTAQPGIACAIMTADCLPVLICDHAGRAVGAAHAGWRGLAAGVLERTAAAVAALTSPYEELYAFLGPAIGPRTFEVGDDVRNTFLTMATAAESSATAAAFRPCPHLSGKYWADLFELARLRLIRAGIKQISGGAWCTASDPTHFYSYRRQSLTGRQAALIWLEHPS</sequence>
<evidence type="ECO:0000313" key="12">
    <source>
        <dbReference type="Proteomes" id="UP000282597"/>
    </source>
</evidence>
<comment type="catalytic activity">
    <reaction evidence="1">
        <text>inosine + phosphate = alpha-D-ribose 1-phosphate + hypoxanthine</text>
        <dbReference type="Rhea" id="RHEA:27646"/>
        <dbReference type="ChEBI" id="CHEBI:17368"/>
        <dbReference type="ChEBI" id="CHEBI:17596"/>
        <dbReference type="ChEBI" id="CHEBI:43474"/>
        <dbReference type="ChEBI" id="CHEBI:57720"/>
        <dbReference type="EC" id="2.4.2.1"/>
    </reaction>
    <physiologicalReaction direction="left-to-right" evidence="1">
        <dbReference type="Rhea" id="RHEA:27647"/>
    </physiologicalReaction>
</comment>
<dbReference type="Pfam" id="PF02578">
    <property type="entry name" value="Cu-oxidase_4"/>
    <property type="match status" value="1"/>
</dbReference>
<dbReference type="PANTHER" id="PTHR30616:SF2">
    <property type="entry name" value="PURINE NUCLEOSIDE PHOSPHORYLASE LACC1"/>
    <property type="match status" value="1"/>
</dbReference>
<dbReference type="CDD" id="cd16833">
    <property type="entry name" value="YfiH"/>
    <property type="match status" value="1"/>
</dbReference>
<evidence type="ECO:0000256" key="2">
    <source>
        <dbReference type="ARBA" id="ARBA00007353"/>
    </source>
</evidence>
<protein>
    <recommendedName>
        <fullName evidence="10">Purine nucleoside phosphorylase</fullName>
    </recommendedName>
</protein>
<dbReference type="RefSeq" id="WP_126353946.1">
    <property type="nucleotide sequence ID" value="NZ_AP018150.1"/>
</dbReference>
<keyword evidence="12" id="KW-1185">Reference proteome</keyword>
<dbReference type="GO" id="GO:0016787">
    <property type="term" value="F:hydrolase activity"/>
    <property type="evidence" value="ECO:0007669"/>
    <property type="project" value="UniProtKB-KW"/>
</dbReference>
<dbReference type="InterPro" id="IPR003730">
    <property type="entry name" value="Cu_polyphenol_OxRdtase"/>
</dbReference>
<dbReference type="Gene3D" id="3.60.140.10">
    <property type="entry name" value="CNF1/YfiH-like putative cysteine hydrolases"/>
    <property type="match status" value="1"/>
</dbReference>
<dbReference type="AlphaFoldDB" id="A0A2Z6EVW7"/>
<dbReference type="GO" id="GO:0017061">
    <property type="term" value="F:S-methyl-5-thioadenosine phosphorylase activity"/>
    <property type="evidence" value="ECO:0007669"/>
    <property type="project" value="UniProtKB-EC"/>
</dbReference>
<dbReference type="SUPFAM" id="SSF64438">
    <property type="entry name" value="CNF1/YfiH-like putative cysteine hydrolases"/>
    <property type="match status" value="1"/>
</dbReference>
<evidence type="ECO:0000256" key="4">
    <source>
        <dbReference type="ARBA" id="ARBA00022723"/>
    </source>
</evidence>
<evidence type="ECO:0000256" key="9">
    <source>
        <dbReference type="ARBA" id="ARBA00049893"/>
    </source>
</evidence>
<dbReference type="Proteomes" id="UP000282597">
    <property type="component" value="Chromosome"/>
</dbReference>
<reference evidence="11 12" key="1">
    <citation type="journal article" date="2018" name="Microbes Environ.">
        <title>Comparative Genomic Insights into Endofungal Lifestyles of Two Bacterial Endosymbionts, Mycoavidus cysteinexigens and Burkholderia rhizoxinica.</title>
        <authorList>
            <person name="Sharmin D."/>
            <person name="Guo Y."/>
            <person name="Nishizawa T."/>
            <person name="Ohshima S."/>
            <person name="Sato Y."/>
            <person name="Takashima Y."/>
            <person name="Narisawa K."/>
            <person name="Ohta H."/>
        </authorList>
    </citation>
    <scope>NUCLEOTIDE SEQUENCE [LARGE SCALE GENOMIC DNA]</scope>
    <source>
        <strain evidence="11 12">B1-EB</strain>
    </source>
</reference>
<comment type="catalytic activity">
    <reaction evidence="9">
        <text>S-methyl-5'-thioadenosine + phosphate = 5-(methylsulfanyl)-alpha-D-ribose 1-phosphate + adenine</text>
        <dbReference type="Rhea" id="RHEA:11852"/>
        <dbReference type="ChEBI" id="CHEBI:16708"/>
        <dbReference type="ChEBI" id="CHEBI:17509"/>
        <dbReference type="ChEBI" id="CHEBI:43474"/>
        <dbReference type="ChEBI" id="CHEBI:58533"/>
        <dbReference type="EC" id="2.4.2.28"/>
    </reaction>
    <physiologicalReaction direction="left-to-right" evidence="9">
        <dbReference type="Rhea" id="RHEA:11853"/>
    </physiologicalReaction>
</comment>
<evidence type="ECO:0000256" key="3">
    <source>
        <dbReference type="ARBA" id="ARBA00022679"/>
    </source>
</evidence>
<dbReference type="InterPro" id="IPR038371">
    <property type="entry name" value="Cu_polyphenol_OxRdtase_sf"/>
</dbReference>
<dbReference type="PANTHER" id="PTHR30616">
    <property type="entry name" value="UNCHARACTERIZED PROTEIN YFIH"/>
    <property type="match status" value="1"/>
</dbReference>
<dbReference type="NCBIfam" id="TIGR00726">
    <property type="entry name" value="peptidoglycan editing factor PgeF"/>
    <property type="match status" value="1"/>
</dbReference>
<evidence type="ECO:0000256" key="10">
    <source>
        <dbReference type="RuleBase" id="RU361274"/>
    </source>
</evidence>
<evidence type="ECO:0000313" key="11">
    <source>
        <dbReference type="EMBL" id="BBE09569.1"/>
    </source>
</evidence>
<proteinExistence type="inferred from homology"/>
<evidence type="ECO:0000256" key="1">
    <source>
        <dbReference type="ARBA" id="ARBA00000553"/>
    </source>
</evidence>
<comment type="similarity">
    <text evidence="2 10">Belongs to the purine nucleoside phosphorylase YfiH/LACC1 family.</text>
</comment>
<accession>A0A2Z6EVW7</accession>
<evidence type="ECO:0000256" key="6">
    <source>
        <dbReference type="ARBA" id="ARBA00022833"/>
    </source>
</evidence>
<gene>
    <name evidence="11" type="ORF">MCB1EB_1408</name>
</gene>
<name>A0A2Z6EVW7_9BURK</name>
<keyword evidence="4" id="KW-0479">Metal-binding</keyword>
<organism evidence="11 12">
    <name type="scientific">Mycoavidus cysteinexigens</name>
    <dbReference type="NCBI Taxonomy" id="1553431"/>
    <lineage>
        <taxon>Bacteria</taxon>
        <taxon>Pseudomonadati</taxon>
        <taxon>Pseudomonadota</taxon>
        <taxon>Betaproteobacteria</taxon>
        <taxon>Burkholderiales</taxon>
        <taxon>Burkholderiaceae</taxon>
        <taxon>Mycoavidus</taxon>
    </lineage>
</organism>